<evidence type="ECO:0000256" key="12">
    <source>
        <dbReference type="SAM" id="SignalP"/>
    </source>
</evidence>
<keyword evidence="8" id="KW-0186">Copper</keyword>
<dbReference type="InterPro" id="IPR001117">
    <property type="entry name" value="Cu-oxidase_2nd"/>
</dbReference>
<evidence type="ECO:0000256" key="1">
    <source>
        <dbReference type="ARBA" id="ARBA00001935"/>
    </source>
</evidence>
<dbReference type="RefSeq" id="XP_022140913.1">
    <property type="nucleotide sequence ID" value="XM_022285221.1"/>
</dbReference>
<feature type="chain" id="PRO_5026712480" evidence="12">
    <location>
        <begin position="30"/>
        <end position="597"/>
    </location>
</feature>
<evidence type="ECO:0000259" key="13">
    <source>
        <dbReference type="Pfam" id="PF00394"/>
    </source>
</evidence>
<evidence type="ECO:0000256" key="6">
    <source>
        <dbReference type="ARBA" id="ARBA00022723"/>
    </source>
</evidence>
<name>A0A6J1CJ41_MOMCH</name>
<evidence type="ECO:0000256" key="2">
    <source>
        <dbReference type="ARBA" id="ARBA00004609"/>
    </source>
</evidence>
<dbReference type="FunFam" id="2.60.40.420:FF:000016">
    <property type="entry name" value="Monocopper oxidase-like protein"/>
    <property type="match status" value="1"/>
</dbReference>
<evidence type="ECO:0000256" key="9">
    <source>
        <dbReference type="ARBA" id="ARBA00023136"/>
    </source>
</evidence>
<dbReference type="GO" id="GO:0016491">
    <property type="term" value="F:oxidoreductase activity"/>
    <property type="evidence" value="ECO:0007669"/>
    <property type="project" value="InterPro"/>
</dbReference>
<dbReference type="Proteomes" id="UP000504603">
    <property type="component" value="Unplaced"/>
</dbReference>
<evidence type="ECO:0000256" key="10">
    <source>
        <dbReference type="ARBA" id="ARBA00023180"/>
    </source>
</evidence>
<dbReference type="InterPro" id="IPR011706">
    <property type="entry name" value="Cu-oxidase_C"/>
</dbReference>
<evidence type="ECO:0000313" key="17">
    <source>
        <dbReference type="RefSeq" id="XP_022140913.1"/>
    </source>
</evidence>
<keyword evidence="5" id="KW-0336">GPI-anchor</keyword>
<dbReference type="Pfam" id="PF00394">
    <property type="entry name" value="Cu-oxidase"/>
    <property type="match status" value="1"/>
</dbReference>
<comment type="subcellular location">
    <subcellularLocation>
        <location evidence="2">Cell membrane</location>
        <topology evidence="2">Lipid-anchor</topology>
        <topology evidence="2">GPI-anchor</topology>
    </subcellularLocation>
</comment>
<dbReference type="Pfam" id="PF07732">
    <property type="entry name" value="Cu-oxidase_3"/>
    <property type="match status" value="1"/>
</dbReference>
<dbReference type="PANTHER" id="PTHR11709:SF270">
    <property type="entry name" value="MONOCOPPER OXIDASE-LIKE PROTEIN SKS1"/>
    <property type="match status" value="1"/>
</dbReference>
<evidence type="ECO:0000256" key="7">
    <source>
        <dbReference type="ARBA" id="ARBA00022729"/>
    </source>
</evidence>
<protein>
    <submittedName>
        <fullName evidence="17">Monocopper oxidase-like protein SKS1</fullName>
    </submittedName>
</protein>
<dbReference type="KEGG" id="mcha:111011462"/>
<dbReference type="PANTHER" id="PTHR11709">
    <property type="entry name" value="MULTI-COPPER OXIDASE"/>
    <property type="match status" value="1"/>
</dbReference>
<feature type="domain" description="Plastocyanin-like" evidence="15">
    <location>
        <begin position="40"/>
        <end position="154"/>
    </location>
</feature>
<evidence type="ECO:0000259" key="15">
    <source>
        <dbReference type="Pfam" id="PF07732"/>
    </source>
</evidence>
<dbReference type="InterPro" id="IPR045087">
    <property type="entry name" value="Cu-oxidase_fam"/>
</dbReference>
<evidence type="ECO:0000256" key="4">
    <source>
        <dbReference type="ARBA" id="ARBA00022475"/>
    </source>
</evidence>
<keyword evidence="11" id="KW-0449">Lipoprotein</keyword>
<gene>
    <name evidence="17" type="primary">LOC111011462</name>
</gene>
<comment type="cofactor">
    <cofactor evidence="1">
        <name>Cu cation</name>
        <dbReference type="ChEBI" id="CHEBI:23378"/>
    </cofactor>
</comment>
<dbReference type="AlphaFoldDB" id="A0A6J1CJ41"/>
<feature type="signal peptide" evidence="12">
    <location>
        <begin position="1"/>
        <end position="29"/>
    </location>
</feature>
<dbReference type="GO" id="GO:0005886">
    <property type="term" value="C:plasma membrane"/>
    <property type="evidence" value="ECO:0007669"/>
    <property type="project" value="UniProtKB-SubCell"/>
</dbReference>
<dbReference type="FunFam" id="2.60.40.420:FF:000012">
    <property type="entry name" value="Monocopper oxidase-like protein"/>
    <property type="match status" value="1"/>
</dbReference>
<evidence type="ECO:0000256" key="5">
    <source>
        <dbReference type="ARBA" id="ARBA00022622"/>
    </source>
</evidence>
<dbReference type="CDD" id="cd13846">
    <property type="entry name" value="CuRO_1_AAO_like_1"/>
    <property type="match status" value="1"/>
</dbReference>
<dbReference type="OrthoDB" id="2121828at2759"/>
<evidence type="ECO:0000256" key="3">
    <source>
        <dbReference type="ARBA" id="ARBA00010609"/>
    </source>
</evidence>
<dbReference type="Pfam" id="PF07731">
    <property type="entry name" value="Cu-oxidase_2"/>
    <property type="match status" value="1"/>
</dbReference>
<dbReference type="InterPro" id="IPR034273">
    <property type="entry name" value="CuRO_1_AAO-like"/>
</dbReference>
<feature type="domain" description="Plastocyanin-like" evidence="13">
    <location>
        <begin position="166"/>
        <end position="320"/>
    </location>
</feature>
<dbReference type="InterPro" id="IPR008972">
    <property type="entry name" value="Cupredoxin"/>
</dbReference>
<evidence type="ECO:0000313" key="16">
    <source>
        <dbReference type="Proteomes" id="UP000504603"/>
    </source>
</evidence>
<keyword evidence="16" id="KW-1185">Reference proteome</keyword>
<dbReference type="SUPFAM" id="SSF49503">
    <property type="entry name" value="Cupredoxins"/>
    <property type="match status" value="3"/>
</dbReference>
<keyword evidence="4" id="KW-1003">Cell membrane</keyword>
<dbReference type="GeneID" id="111011462"/>
<dbReference type="GO" id="GO:0005507">
    <property type="term" value="F:copper ion binding"/>
    <property type="evidence" value="ECO:0007669"/>
    <property type="project" value="InterPro"/>
</dbReference>
<keyword evidence="9" id="KW-0472">Membrane</keyword>
<keyword evidence="6" id="KW-0479">Metal-binding</keyword>
<evidence type="ECO:0000256" key="11">
    <source>
        <dbReference type="ARBA" id="ARBA00023288"/>
    </source>
</evidence>
<dbReference type="Gene3D" id="2.60.40.420">
    <property type="entry name" value="Cupredoxins - blue copper proteins"/>
    <property type="match status" value="3"/>
</dbReference>
<proteinExistence type="inferred from homology"/>
<organism evidence="16 17">
    <name type="scientific">Momordica charantia</name>
    <name type="common">Bitter gourd</name>
    <name type="synonym">Balsam pear</name>
    <dbReference type="NCBI Taxonomy" id="3673"/>
    <lineage>
        <taxon>Eukaryota</taxon>
        <taxon>Viridiplantae</taxon>
        <taxon>Streptophyta</taxon>
        <taxon>Embryophyta</taxon>
        <taxon>Tracheophyta</taxon>
        <taxon>Spermatophyta</taxon>
        <taxon>Magnoliopsida</taxon>
        <taxon>eudicotyledons</taxon>
        <taxon>Gunneridae</taxon>
        <taxon>Pentapetalae</taxon>
        <taxon>rosids</taxon>
        <taxon>fabids</taxon>
        <taxon>Cucurbitales</taxon>
        <taxon>Cucurbitaceae</taxon>
        <taxon>Momordiceae</taxon>
        <taxon>Momordica</taxon>
    </lineage>
</organism>
<sequence length="597" mass="67231">MPLLCRSSLSLFHLFPLLLLLMLPSLCSAADPYIFYEFRVSYITASPLGVPQQVIAVNGQFPGPRVNATTNYNVAVNVWNDLDENLLLTWSGIQMRRNSWQDGVLGTNCPIPPKWNWTYQFQVKDQIGSFYYFPSLNFQKAAGGFGPFVINNREIIPIPFAQPDGDIFIMIGDWYARNHTALRADLDAGKDLGIPDGVLMNGKGPYQYNKTLVPAGIQYETIQVHPGKTYRLRVHNVGISTSLNFRIQGHNMLLVETEGHYTVMQNYTDFDIHVGQSYSFLVTMDQNASTDYYIVASARFVNASLWEKVTGVAILHYSNSKGPATGPLPDPPNDFYDRERSMNQARSVRQNVSASGARPNPQGSFHYGQINVTQTYLLKGEPLVTINRTARATFNGISFVPPKTPIRLADQHKVKGAYKLDFPERPLNRTPRADISIINATYKGFIEVIFQNNDTIIHSIHMNGYSFFVAGMGYGDWSEDKRGSYNKWDAIARCTTQVYPGAWTAVLISLDNVGSWNLRAENLDRWYLGQETYLRIVNPEENGKTEMAPPSNVLYCGALQNLQKEQKHNNADSIFKGHSKLFISLLMAFLHIVFICS</sequence>
<keyword evidence="7 12" id="KW-0732">Signal</keyword>
<feature type="domain" description="Plastocyanin-like" evidence="14">
    <location>
        <begin position="404"/>
        <end position="540"/>
    </location>
</feature>
<reference evidence="17" key="1">
    <citation type="submission" date="2025-08" db="UniProtKB">
        <authorList>
            <consortium name="RefSeq"/>
        </authorList>
    </citation>
    <scope>IDENTIFICATION</scope>
    <source>
        <strain evidence="17">OHB3-1</strain>
    </source>
</reference>
<dbReference type="InterPro" id="IPR011707">
    <property type="entry name" value="Cu-oxidase-like_N"/>
</dbReference>
<dbReference type="GO" id="GO:0098552">
    <property type="term" value="C:side of membrane"/>
    <property type="evidence" value="ECO:0007669"/>
    <property type="project" value="UniProtKB-KW"/>
</dbReference>
<evidence type="ECO:0000259" key="14">
    <source>
        <dbReference type="Pfam" id="PF07731"/>
    </source>
</evidence>
<keyword evidence="10" id="KW-0325">Glycoprotein</keyword>
<comment type="similarity">
    <text evidence="3">Belongs to the multicopper oxidase family.</text>
</comment>
<dbReference type="FunFam" id="2.60.40.420:FF:000023">
    <property type="entry name" value="Monocopper oxidase-like protein SKU5"/>
    <property type="match status" value="1"/>
</dbReference>
<accession>A0A6J1CJ41</accession>
<evidence type="ECO:0000256" key="8">
    <source>
        <dbReference type="ARBA" id="ARBA00023008"/>
    </source>
</evidence>